<dbReference type="OrthoDB" id="555447at2"/>
<dbReference type="GO" id="GO:0016740">
    <property type="term" value="F:transferase activity"/>
    <property type="evidence" value="ECO:0007669"/>
    <property type="project" value="UniProtKB-KW"/>
</dbReference>
<evidence type="ECO:0000313" key="2">
    <source>
        <dbReference type="Proteomes" id="UP000231553"/>
    </source>
</evidence>
<accession>A0A2M8J3R7</accession>
<organism evidence="1 2">
    <name type="scientific">Pseudooceanicola lipolyticus</name>
    <dbReference type="NCBI Taxonomy" id="2029104"/>
    <lineage>
        <taxon>Bacteria</taxon>
        <taxon>Pseudomonadati</taxon>
        <taxon>Pseudomonadota</taxon>
        <taxon>Alphaproteobacteria</taxon>
        <taxon>Rhodobacterales</taxon>
        <taxon>Paracoccaceae</taxon>
        <taxon>Pseudooceanicola</taxon>
    </lineage>
</organism>
<comment type="caution">
    <text evidence="1">The sequence shown here is derived from an EMBL/GenBank/DDBJ whole genome shotgun (WGS) entry which is preliminary data.</text>
</comment>
<sequence length="157" mass="17522">MSQTRVMAVASAGGHWVQLLRLRPAWKGMDVTYVSTDPGLNAMLAEKCGPENGWRFFAVVEANRWTKLRLVRQLFQLLRIVLKTRPDVIVTTGAAPGYFAIRIGKLLGTRTIWVDSIANAEELSLSGEQVGHHADLWLTQWSHLARPDGPDYRGSVI</sequence>
<dbReference type="GO" id="GO:0006488">
    <property type="term" value="P:dolichol-linked oligosaccharide biosynthetic process"/>
    <property type="evidence" value="ECO:0007669"/>
    <property type="project" value="InterPro"/>
</dbReference>
<dbReference type="InterPro" id="IPR013969">
    <property type="entry name" value="Oligosacch_biosynth_Alg14"/>
</dbReference>
<dbReference type="Pfam" id="PF08660">
    <property type="entry name" value="Alg14"/>
    <property type="match status" value="1"/>
</dbReference>
<dbReference type="RefSeq" id="WP_100161802.1">
    <property type="nucleotide sequence ID" value="NZ_PGTB01000015.1"/>
</dbReference>
<dbReference type="Gene3D" id="3.40.50.2000">
    <property type="entry name" value="Glycogen Phosphorylase B"/>
    <property type="match status" value="1"/>
</dbReference>
<evidence type="ECO:0000313" key="1">
    <source>
        <dbReference type="EMBL" id="PJE37420.1"/>
    </source>
</evidence>
<gene>
    <name evidence="1" type="ORF">CVM52_07035</name>
</gene>
<dbReference type="SUPFAM" id="SSF53756">
    <property type="entry name" value="UDP-Glycosyltransferase/glycogen phosphorylase"/>
    <property type="match status" value="1"/>
</dbReference>
<keyword evidence="1" id="KW-0808">Transferase</keyword>
<name>A0A2M8J3R7_9RHOB</name>
<keyword evidence="2" id="KW-1185">Reference proteome</keyword>
<dbReference type="Proteomes" id="UP000231553">
    <property type="component" value="Unassembled WGS sequence"/>
</dbReference>
<dbReference type="AlphaFoldDB" id="A0A2M8J3R7"/>
<protein>
    <submittedName>
        <fullName evidence="1">UDP-N-acetylglucosamine--LPS N-acetylglucosamine transferase</fullName>
    </submittedName>
</protein>
<proteinExistence type="predicted"/>
<dbReference type="EMBL" id="PGTB01000015">
    <property type="protein sequence ID" value="PJE37420.1"/>
    <property type="molecule type" value="Genomic_DNA"/>
</dbReference>
<reference evidence="1 2" key="1">
    <citation type="journal article" date="2018" name="Int. J. Syst. Evol. Microbiol.">
        <title>Pseudooceanicola lipolyticus sp. nov., a marine alphaproteobacterium, reclassification of Oceanicola flagellatus as Pseudooceanicola flagellatus comb. nov. and emended description of the genus Pseudooceanicola.</title>
        <authorList>
            <person name="Huang M.-M."/>
            <person name="Guo L.-L."/>
            <person name="Wu Y.-H."/>
            <person name="Lai Q.-L."/>
            <person name="Shao Z.-Z."/>
            <person name="Wang C.-S."/>
            <person name="Wu M."/>
            <person name="Xu X.-W."/>
        </authorList>
    </citation>
    <scope>NUCLEOTIDE SEQUENCE [LARGE SCALE GENOMIC DNA]</scope>
    <source>
        <strain evidence="1 2">157</strain>
    </source>
</reference>